<dbReference type="STRING" id="487316.BEN76_12945"/>
<dbReference type="InterPro" id="IPR050189">
    <property type="entry name" value="MFS_Efflux_Transporters"/>
</dbReference>
<evidence type="ECO:0000256" key="5">
    <source>
        <dbReference type="ARBA" id="ARBA00023136"/>
    </source>
</evidence>
<gene>
    <name evidence="8" type="ORF">BEN76_12945</name>
</gene>
<feature type="transmembrane region" description="Helical" evidence="6">
    <location>
        <begin position="355"/>
        <end position="375"/>
    </location>
</feature>
<feature type="transmembrane region" description="Helical" evidence="6">
    <location>
        <begin position="46"/>
        <end position="65"/>
    </location>
</feature>
<dbReference type="GO" id="GO:0022857">
    <property type="term" value="F:transmembrane transporter activity"/>
    <property type="evidence" value="ECO:0007669"/>
    <property type="project" value="InterPro"/>
</dbReference>
<evidence type="ECO:0000313" key="8">
    <source>
        <dbReference type="EMBL" id="APV36873.1"/>
    </source>
</evidence>
<dbReference type="PANTHER" id="PTHR43124:SF8">
    <property type="entry name" value="INNER MEMBRANE TRANSPORT PROTEIN YDHP"/>
    <property type="match status" value="1"/>
</dbReference>
<keyword evidence="5 6" id="KW-0472">Membrane</keyword>
<dbReference type="Pfam" id="PF07690">
    <property type="entry name" value="MFS_1"/>
    <property type="match status" value="1"/>
</dbReference>
<feature type="transmembrane region" description="Helical" evidence="6">
    <location>
        <begin position="158"/>
        <end position="180"/>
    </location>
</feature>
<keyword evidence="4 6" id="KW-1133">Transmembrane helix</keyword>
<feature type="transmembrane region" description="Helical" evidence="6">
    <location>
        <begin position="105"/>
        <end position="124"/>
    </location>
</feature>
<evidence type="ECO:0000256" key="3">
    <source>
        <dbReference type="ARBA" id="ARBA00022692"/>
    </source>
</evidence>
<evidence type="ECO:0000256" key="1">
    <source>
        <dbReference type="ARBA" id="ARBA00004651"/>
    </source>
</evidence>
<protein>
    <submittedName>
        <fullName evidence="8">MFS transporter</fullName>
    </submittedName>
</protein>
<accession>A0A1P8EKZ1</accession>
<evidence type="ECO:0000313" key="9">
    <source>
        <dbReference type="Proteomes" id="UP000185674"/>
    </source>
</evidence>
<organism evidence="8 9">
    <name type="scientific">Acinetobacter soli</name>
    <dbReference type="NCBI Taxonomy" id="487316"/>
    <lineage>
        <taxon>Bacteria</taxon>
        <taxon>Pseudomonadati</taxon>
        <taxon>Pseudomonadota</taxon>
        <taxon>Gammaproteobacteria</taxon>
        <taxon>Moraxellales</taxon>
        <taxon>Moraxellaceae</taxon>
        <taxon>Acinetobacter</taxon>
    </lineage>
</organism>
<dbReference type="EMBL" id="CP016896">
    <property type="protein sequence ID" value="APV36873.1"/>
    <property type="molecule type" value="Genomic_DNA"/>
</dbReference>
<dbReference type="KEGG" id="asol:BEN76_12945"/>
<feature type="transmembrane region" description="Helical" evidence="6">
    <location>
        <begin position="236"/>
        <end position="257"/>
    </location>
</feature>
<comment type="subcellular location">
    <subcellularLocation>
        <location evidence="1">Cell membrane</location>
        <topology evidence="1">Multi-pass membrane protein</topology>
    </subcellularLocation>
</comment>
<evidence type="ECO:0000256" key="4">
    <source>
        <dbReference type="ARBA" id="ARBA00022989"/>
    </source>
</evidence>
<dbReference type="RefSeq" id="WP_004944623.1">
    <property type="nucleotide sequence ID" value="NZ_BHGE01000012.1"/>
</dbReference>
<name>A0A1P8EKZ1_9GAMM</name>
<sequence>MKLNFPLLALAIGAFAIGTTEFSPMGLLPNIASDLQISIPTAGMLITGYALGVMLGAPIMTLWLGHVPRRKALILLMTLFTVGNILAALAPNYWSLMAARLITSLNHGAFFGIGSVVAASVVPVHKQASAVAAMFMGLTIANIGGVPLATWLGQTIGWRMAFLSISGLGLLTMISLYQALPQGQSGQRPNIRAELKVLTRFPVLMALLTTVLGSGAMFSLYTYIAPSLHRFNDATPSFVTLMLVLIGIGFSIGNHLGGRLADRALNATLIGFLSMVIVMMLLFPWLAQTQLGAAIAVILWGIATFGLVPPVQMRVMKIAHEAPGLASSINVGAFNLGNALGAAAGGWVLSQQLGYAAVSYTGAGLAGLGLLLVLLQMRVAQTAHSHAKPCTD</sequence>
<proteinExistence type="predicted"/>
<dbReference type="InterPro" id="IPR011701">
    <property type="entry name" value="MFS"/>
</dbReference>
<feature type="domain" description="Major facilitator superfamily (MFS) profile" evidence="7">
    <location>
        <begin position="6"/>
        <end position="381"/>
    </location>
</feature>
<dbReference type="Proteomes" id="UP000185674">
    <property type="component" value="Chromosome"/>
</dbReference>
<feature type="transmembrane region" description="Helical" evidence="6">
    <location>
        <begin position="264"/>
        <end position="285"/>
    </location>
</feature>
<evidence type="ECO:0000256" key="2">
    <source>
        <dbReference type="ARBA" id="ARBA00022475"/>
    </source>
</evidence>
<dbReference type="GO" id="GO:0005886">
    <property type="term" value="C:plasma membrane"/>
    <property type="evidence" value="ECO:0007669"/>
    <property type="project" value="UniProtKB-SubCell"/>
</dbReference>
<keyword evidence="2" id="KW-1003">Cell membrane</keyword>
<feature type="transmembrane region" description="Helical" evidence="6">
    <location>
        <begin position="72"/>
        <end position="93"/>
    </location>
</feature>
<dbReference type="AlphaFoldDB" id="A0A1P8EKZ1"/>
<dbReference type="InterPro" id="IPR036259">
    <property type="entry name" value="MFS_trans_sf"/>
</dbReference>
<dbReference type="PROSITE" id="PS50850">
    <property type="entry name" value="MFS"/>
    <property type="match status" value="1"/>
</dbReference>
<dbReference type="SUPFAM" id="SSF103473">
    <property type="entry name" value="MFS general substrate transporter"/>
    <property type="match status" value="1"/>
</dbReference>
<feature type="transmembrane region" description="Helical" evidence="6">
    <location>
        <begin position="291"/>
        <end position="308"/>
    </location>
</feature>
<feature type="transmembrane region" description="Helical" evidence="6">
    <location>
        <begin position="201"/>
        <end position="224"/>
    </location>
</feature>
<dbReference type="eggNOG" id="COG2814">
    <property type="taxonomic scope" value="Bacteria"/>
</dbReference>
<keyword evidence="3 6" id="KW-0812">Transmembrane</keyword>
<reference evidence="8 9" key="1">
    <citation type="submission" date="2016-08" db="EMBL/GenBank/DDBJ databases">
        <title>Complete genome sequence of Acinetobacter baylyi strain GFJ2.</title>
        <authorList>
            <person name="Tabata M."/>
            <person name="Kuboki S."/>
            <person name="Gibu N."/>
            <person name="Kinouchi Y."/>
            <person name="Vangnai A."/>
            <person name="Kasai D."/>
            <person name="Fukuda M."/>
        </authorList>
    </citation>
    <scope>NUCLEOTIDE SEQUENCE [LARGE SCALE GENOMIC DNA]</scope>
    <source>
        <strain evidence="8 9">GFJ2</strain>
    </source>
</reference>
<dbReference type="CDD" id="cd17324">
    <property type="entry name" value="MFS_NepI_like"/>
    <property type="match status" value="1"/>
</dbReference>
<evidence type="ECO:0000256" key="6">
    <source>
        <dbReference type="SAM" id="Phobius"/>
    </source>
</evidence>
<feature type="transmembrane region" description="Helical" evidence="6">
    <location>
        <begin position="329"/>
        <end position="349"/>
    </location>
</feature>
<dbReference type="Gene3D" id="1.20.1250.20">
    <property type="entry name" value="MFS general substrate transporter like domains"/>
    <property type="match status" value="1"/>
</dbReference>
<dbReference type="InterPro" id="IPR020846">
    <property type="entry name" value="MFS_dom"/>
</dbReference>
<evidence type="ECO:0000259" key="7">
    <source>
        <dbReference type="PROSITE" id="PS50850"/>
    </source>
</evidence>
<dbReference type="PANTHER" id="PTHR43124">
    <property type="entry name" value="PURINE EFFLUX PUMP PBUE"/>
    <property type="match status" value="1"/>
</dbReference>
<feature type="transmembrane region" description="Helical" evidence="6">
    <location>
        <begin position="131"/>
        <end position="152"/>
    </location>
</feature>